<comment type="caution">
    <text evidence="5">The sequence shown here is derived from an EMBL/GenBank/DDBJ whole genome shotgun (WGS) entry which is preliminary data.</text>
</comment>
<dbReference type="InterPro" id="IPR052172">
    <property type="entry name" value="UxaA_altronate/galactarate_dh"/>
</dbReference>
<keyword evidence="2" id="KW-0456">Lyase</keyword>
<feature type="compositionally biased region" description="Polar residues" evidence="3">
    <location>
        <begin position="190"/>
        <end position="199"/>
    </location>
</feature>
<feature type="region of interest" description="Disordered" evidence="3">
    <location>
        <begin position="177"/>
        <end position="199"/>
    </location>
</feature>
<reference evidence="5 6" key="1">
    <citation type="submission" date="2019-10" db="EMBL/GenBank/DDBJ databases">
        <title>Rudanella paleaurantiibacter sp. nov., isolated from sludge.</title>
        <authorList>
            <person name="Xu S.Q."/>
        </authorList>
    </citation>
    <scope>NUCLEOTIDE SEQUENCE [LARGE SCALE GENOMIC DNA]</scope>
    <source>
        <strain evidence="5 6">HX-22-17</strain>
    </source>
</reference>
<sequence>MTHLTADVRTFLHIHPTDTVLVALQDLPAGYRIVHGGKVLVLPHPVSAKHKLTTVPLAVGDPVQMYGVRVGRATQPVAPGEPLTTFNLKHEADPYSLSRRQPYHWQPPDVSAFTSLTFDGYHRADGSVGTRNYWLVVPLVFCENRNIRMLQEAFEQELGYGQPQTYRQQVRKRIESYRQTGRHDRETAAPTDQPSKITETETAGRLFPNLDGIRFLTHDMGCGGTNTDADRLCALLAGYLVHPNVAGATVLSLGCQKSQIDTLWHEIRKRQPAFDRPLLYFDQQTYGTEAALLTDAIDQTFAGLIEANQNERRPAPLHKLSVGLKCGGSDGFSGISANPALGHASDLLVQLGATTLLAEFPELCGVEQELIDRCEREDDAARFVELMENYARRAAAVGAHFDMNPSVGNIKDGLITDAIKSAGAARKAGHAPVAGVLDYTEQPTRPGLHLLCTPGNDVLATTGMAASGANLIVFTTGLGTPTGNPVAPTVKVSTNTRLVQRMPDIIDFDAGAVVNGTETIAQNGEQMLRHLIDVASGRVLTKAEQLGQTDFIPWQQDVNL</sequence>
<protein>
    <submittedName>
        <fullName evidence="5">Altronate dehydratase</fullName>
    </submittedName>
</protein>
<evidence type="ECO:0000256" key="1">
    <source>
        <dbReference type="ARBA" id="ARBA00010986"/>
    </source>
</evidence>
<dbReference type="Pfam" id="PF20629">
    <property type="entry name" value="GD_AH_C"/>
    <property type="match status" value="1"/>
</dbReference>
<name>A0A7J5TTR7_9BACT</name>
<feature type="domain" description="SAF" evidence="4">
    <location>
        <begin position="18"/>
        <end position="89"/>
    </location>
</feature>
<evidence type="ECO:0000313" key="5">
    <source>
        <dbReference type="EMBL" id="KAB7727275.1"/>
    </source>
</evidence>
<dbReference type="InterPro" id="IPR048332">
    <property type="entry name" value="GD_AH_C"/>
</dbReference>
<dbReference type="SMART" id="SM00858">
    <property type="entry name" value="SAF"/>
    <property type="match status" value="1"/>
</dbReference>
<dbReference type="CDD" id="cd11613">
    <property type="entry name" value="SAF_AH_GD"/>
    <property type="match status" value="1"/>
</dbReference>
<evidence type="ECO:0000259" key="4">
    <source>
        <dbReference type="SMART" id="SM00858"/>
    </source>
</evidence>
<dbReference type="RefSeq" id="WP_152126353.1">
    <property type="nucleotide sequence ID" value="NZ_WELI01000011.1"/>
</dbReference>
<organism evidence="5 6">
    <name type="scientific">Rudanella paleaurantiibacter</name>
    <dbReference type="NCBI Taxonomy" id="2614655"/>
    <lineage>
        <taxon>Bacteria</taxon>
        <taxon>Pseudomonadati</taxon>
        <taxon>Bacteroidota</taxon>
        <taxon>Cytophagia</taxon>
        <taxon>Cytophagales</taxon>
        <taxon>Cytophagaceae</taxon>
        <taxon>Rudanella</taxon>
    </lineage>
</organism>
<dbReference type="Pfam" id="PF08666">
    <property type="entry name" value="SAF"/>
    <property type="match status" value="1"/>
</dbReference>
<accession>A0A7J5TTR7</accession>
<evidence type="ECO:0000256" key="3">
    <source>
        <dbReference type="SAM" id="MobiDB-lite"/>
    </source>
</evidence>
<evidence type="ECO:0000313" key="6">
    <source>
        <dbReference type="Proteomes" id="UP000488299"/>
    </source>
</evidence>
<dbReference type="PANTHER" id="PTHR30536:SF5">
    <property type="entry name" value="ALTRONATE DEHYDRATASE"/>
    <property type="match status" value="1"/>
</dbReference>
<dbReference type="Proteomes" id="UP000488299">
    <property type="component" value="Unassembled WGS sequence"/>
</dbReference>
<dbReference type="AlphaFoldDB" id="A0A7J5TTR7"/>
<keyword evidence="6" id="KW-1185">Reference proteome</keyword>
<dbReference type="GO" id="GO:0019698">
    <property type="term" value="P:D-galacturonate catabolic process"/>
    <property type="evidence" value="ECO:0007669"/>
    <property type="project" value="TreeGrafter"/>
</dbReference>
<dbReference type="EMBL" id="WELI01000011">
    <property type="protein sequence ID" value="KAB7727275.1"/>
    <property type="molecule type" value="Genomic_DNA"/>
</dbReference>
<dbReference type="InterPro" id="IPR044144">
    <property type="entry name" value="SAF_UxaA/GarD"/>
</dbReference>
<proteinExistence type="inferred from homology"/>
<dbReference type="Pfam" id="PF04295">
    <property type="entry name" value="GD_AH_second"/>
    <property type="match status" value="1"/>
</dbReference>
<dbReference type="InterPro" id="IPR007392">
    <property type="entry name" value="GD_AH_second"/>
</dbReference>
<dbReference type="GO" id="GO:0016829">
    <property type="term" value="F:lyase activity"/>
    <property type="evidence" value="ECO:0007669"/>
    <property type="project" value="UniProtKB-KW"/>
</dbReference>
<gene>
    <name evidence="5" type="ORF">F5984_21850</name>
</gene>
<feature type="compositionally biased region" description="Basic and acidic residues" evidence="3">
    <location>
        <begin position="177"/>
        <end position="187"/>
    </location>
</feature>
<evidence type="ECO:0000256" key="2">
    <source>
        <dbReference type="ARBA" id="ARBA00023239"/>
    </source>
</evidence>
<dbReference type="InterPro" id="IPR013974">
    <property type="entry name" value="SAF"/>
</dbReference>
<comment type="similarity">
    <text evidence="1">Belongs to the UxaA family.</text>
</comment>
<dbReference type="Gene3D" id="2.30.130.110">
    <property type="match status" value="1"/>
</dbReference>
<dbReference type="PANTHER" id="PTHR30536">
    <property type="entry name" value="ALTRONATE/GALACTARATE DEHYDRATASE"/>
    <property type="match status" value="1"/>
</dbReference>